<dbReference type="PANTHER" id="PTHR11972">
    <property type="entry name" value="NADPH OXIDASE"/>
    <property type="match status" value="1"/>
</dbReference>
<name>A0ABD3PAI8_9STRA</name>
<keyword evidence="5 7" id="KW-0472">Membrane</keyword>
<feature type="domain" description="FAD-binding FR-type" evidence="9">
    <location>
        <begin position="1026"/>
        <end position="1134"/>
    </location>
</feature>
<dbReference type="GO" id="GO:0016020">
    <property type="term" value="C:membrane"/>
    <property type="evidence" value="ECO:0007669"/>
    <property type="project" value="UniProtKB-SubCell"/>
</dbReference>
<evidence type="ECO:0000256" key="4">
    <source>
        <dbReference type="ARBA" id="ARBA00023002"/>
    </source>
</evidence>
<feature type="transmembrane region" description="Helical" evidence="7">
    <location>
        <begin position="926"/>
        <end position="943"/>
    </location>
</feature>
<dbReference type="EMBL" id="JALLPJ020000715">
    <property type="protein sequence ID" value="KAL3784774.1"/>
    <property type="molecule type" value="Genomic_DNA"/>
</dbReference>
<dbReference type="InterPro" id="IPR039261">
    <property type="entry name" value="FNR_nucleotide-bd"/>
</dbReference>
<dbReference type="CDD" id="cd06186">
    <property type="entry name" value="NOX_Duox_like_FAD_NADP"/>
    <property type="match status" value="1"/>
</dbReference>
<keyword evidence="4" id="KW-0560">Oxidoreductase</keyword>
<dbReference type="InterPro" id="IPR013121">
    <property type="entry name" value="Fe_red_NAD-bd_6"/>
</dbReference>
<dbReference type="PROSITE" id="PS51384">
    <property type="entry name" value="FAD_FR"/>
    <property type="match status" value="1"/>
</dbReference>
<sequence length="1298" mass="146786">MCVSLLLLAAKSAAAGDWVNPTITTWELPWFHPPIEWVADTKIGFDGVHPELDNDSEFQAWIAENTGRRHEFFDGNGGYVQAPEGLPGGHPDLVDYFEYEDEPVDEYIELFFDHPNLQDAFLEGETMPYEHPSADYLMRKLLPGHHPSIDDLFKNGTRVLPEWHIDLTDLLFKCHPRANSMITSLLLPYLPPDHPENLDDMLRNPADFDMPNFHPSLARFLLPESTSDGEVVQETKPTESSVVQVVQDTKPSSTNDVHSTYKPSAQPTEISAVEVVQDTKPSSTNDVDSTYKPSAQPTEIMYSQPGSSVVEVVKDTNPSLAAGDWVNPTITTWELPWFHPPIEWVANTKIGFDGVHPELDSDSEFQAWIAENTERRHEFFDGSDGYVQAPEGLPGGHPDLVDYFEYEDEPLDEYIELFFDHPNLMDAFLDGGDMPYEHPSADYLMRKLLPGHHPSIDDLFKNGTRVLPEWHIDLTDLLYVSTMERVSVPYGHPNPHEMYMTLEVPPQSHPMITSLLLPYLPPDHPENLDDMLRNPADFPMPNFHPSLARFLLPERTSDGEVVQETKPTKSSGVDVVQDTEPSSTSEDKISSETDSSNDSESTDDYDSLFVSNLEEAYNVPTFSVFFGHPDLTSEYDMGDPVDNHPSVYYMFEKYLPEGHPNIDILMARGFVLPSYHPDISLVVEQRSLVTSPGSLLSYAVASLLFLLVLFQNTYKLKRRSEEIPIPPKVMGIDQSLQKTVRSNGSDAEYDAYDADDHYEYDADDHYEYDADDQLVISDSSNDNESVIEVEHKFDGELPHLDQRRHHAMELNHNHHDDNLGPQEGVRGSILAYKEKKTTMVRSKWNKAFGQRVIKSDLSMGEVVNCTLYVLINLAALLASPTYGYSIGLGSLSAGNTLFLVMTATRNSVFTWLIGMTFDQALIYHRFIGRLTVVISIIHSALHYEHILDKTSERITVTGLVALSCGIVIFATSLNYVRRKLFNVFFWSHFAFVGFIVGMYLHAAGARPFIWASVACYGVDKLLALVWTQLPRRTTKFEKVGERTAHVQFKKTPLNVLLGRYKVGQYIFVNFPELSLTEWHPFSVASGPSEGCVDLYIRALGNHTKKIVDYAEACGAEDKQTLIRCDGPYGDLSFNYRRFGNLLLVGGGIGITPIISVLKDIYGEQSTQNGNKPRHCVRNVTLVWIMPRASEASLFLEMLNQFRLKSLEDTLLPEFNLAVYITRDDEKNHDDQILYGKPDFEEVVSQCVDEMSSFTRSMLVYACGPGSMVNQLWDVSMKKPMKKDGKRIRVDFYHESFEF</sequence>
<keyword evidence="3 7" id="KW-1133">Transmembrane helix</keyword>
<feature type="compositionally biased region" description="Polar residues" evidence="6">
    <location>
        <begin position="238"/>
        <end position="269"/>
    </location>
</feature>
<feature type="transmembrane region" description="Helical" evidence="7">
    <location>
        <begin position="862"/>
        <end position="884"/>
    </location>
</feature>
<evidence type="ECO:0000259" key="9">
    <source>
        <dbReference type="PROSITE" id="PS51384"/>
    </source>
</evidence>
<feature type="compositionally biased region" description="Acidic residues" evidence="6">
    <location>
        <begin position="595"/>
        <end position="605"/>
    </location>
</feature>
<evidence type="ECO:0000256" key="5">
    <source>
        <dbReference type="ARBA" id="ARBA00023136"/>
    </source>
</evidence>
<reference evidence="10 11" key="1">
    <citation type="submission" date="2024-10" db="EMBL/GenBank/DDBJ databases">
        <title>Updated reference genomes for cyclostephanoid diatoms.</title>
        <authorList>
            <person name="Roberts W.R."/>
            <person name="Alverson A.J."/>
        </authorList>
    </citation>
    <scope>NUCLEOTIDE SEQUENCE [LARGE SCALE GENOMIC DNA]</scope>
    <source>
        <strain evidence="10 11">AJA010-31</strain>
    </source>
</reference>
<evidence type="ECO:0000313" key="10">
    <source>
        <dbReference type="EMBL" id="KAL3784774.1"/>
    </source>
</evidence>
<dbReference type="SUPFAM" id="SSF63380">
    <property type="entry name" value="Riboflavin synthase domain-like"/>
    <property type="match status" value="1"/>
</dbReference>
<dbReference type="Gene3D" id="2.40.30.10">
    <property type="entry name" value="Translation factors"/>
    <property type="match status" value="1"/>
</dbReference>
<comment type="caution">
    <text evidence="10">The sequence shown here is derived from an EMBL/GenBank/DDBJ whole genome shotgun (WGS) entry which is preliminary data.</text>
</comment>
<gene>
    <name evidence="10" type="ORF">ACHAWO_006420</name>
</gene>
<dbReference type="Pfam" id="PF01794">
    <property type="entry name" value="Ferric_reduct"/>
    <property type="match status" value="1"/>
</dbReference>
<protein>
    <recommendedName>
        <fullName evidence="9">FAD-binding FR-type domain-containing protein</fullName>
    </recommendedName>
</protein>
<evidence type="ECO:0000256" key="8">
    <source>
        <dbReference type="SAM" id="SignalP"/>
    </source>
</evidence>
<dbReference type="InterPro" id="IPR017938">
    <property type="entry name" value="Riboflavin_synthase-like_b-brl"/>
</dbReference>
<evidence type="ECO:0000256" key="6">
    <source>
        <dbReference type="SAM" id="MobiDB-lite"/>
    </source>
</evidence>
<dbReference type="InterPro" id="IPR013112">
    <property type="entry name" value="FAD-bd_8"/>
</dbReference>
<dbReference type="PRINTS" id="PR00466">
    <property type="entry name" value="GP91PHOX"/>
</dbReference>
<dbReference type="Gene3D" id="3.40.50.80">
    <property type="entry name" value="Nucleotide-binding domain of ferredoxin-NADP reductase (FNR) module"/>
    <property type="match status" value="1"/>
</dbReference>
<evidence type="ECO:0000256" key="3">
    <source>
        <dbReference type="ARBA" id="ARBA00022989"/>
    </source>
</evidence>
<feature type="transmembrane region" description="Helical" evidence="7">
    <location>
        <begin position="983"/>
        <end position="1002"/>
    </location>
</feature>
<feature type="chain" id="PRO_5044842780" description="FAD-binding FR-type domain-containing protein" evidence="8">
    <location>
        <begin position="17"/>
        <end position="1298"/>
    </location>
</feature>
<dbReference type="InterPro" id="IPR013130">
    <property type="entry name" value="Fe3_Rdtase_TM_dom"/>
</dbReference>
<dbReference type="InterPro" id="IPR050369">
    <property type="entry name" value="RBOH/FRE"/>
</dbReference>
<feature type="compositionally biased region" description="Polar residues" evidence="6">
    <location>
        <begin position="279"/>
        <end position="297"/>
    </location>
</feature>
<feature type="region of interest" description="Disordered" evidence="6">
    <location>
        <begin position="557"/>
        <end position="605"/>
    </location>
</feature>
<keyword evidence="11" id="KW-1185">Reference proteome</keyword>
<proteinExistence type="predicted"/>
<dbReference type="Proteomes" id="UP001530400">
    <property type="component" value="Unassembled WGS sequence"/>
</dbReference>
<evidence type="ECO:0000256" key="2">
    <source>
        <dbReference type="ARBA" id="ARBA00022692"/>
    </source>
</evidence>
<evidence type="ECO:0000313" key="11">
    <source>
        <dbReference type="Proteomes" id="UP001530400"/>
    </source>
</evidence>
<organism evidence="10 11">
    <name type="scientific">Cyclotella atomus</name>
    <dbReference type="NCBI Taxonomy" id="382360"/>
    <lineage>
        <taxon>Eukaryota</taxon>
        <taxon>Sar</taxon>
        <taxon>Stramenopiles</taxon>
        <taxon>Ochrophyta</taxon>
        <taxon>Bacillariophyta</taxon>
        <taxon>Coscinodiscophyceae</taxon>
        <taxon>Thalassiosirophycidae</taxon>
        <taxon>Stephanodiscales</taxon>
        <taxon>Stephanodiscaceae</taxon>
        <taxon>Cyclotella</taxon>
    </lineage>
</organism>
<dbReference type="Pfam" id="PF08022">
    <property type="entry name" value="FAD_binding_8"/>
    <property type="match status" value="1"/>
</dbReference>
<feature type="transmembrane region" description="Helical" evidence="7">
    <location>
        <begin position="695"/>
        <end position="714"/>
    </location>
</feature>
<dbReference type="SUPFAM" id="SSF52343">
    <property type="entry name" value="Ferredoxin reductase-like, C-terminal NADP-linked domain"/>
    <property type="match status" value="1"/>
</dbReference>
<dbReference type="PANTHER" id="PTHR11972:SF193">
    <property type="entry name" value="FAD-BINDING FR-TYPE DOMAIN-CONTAINING PROTEIN"/>
    <property type="match status" value="1"/>
</dbReference>
<dbReference type="InterPro" id="IPR000778">
    <property type="entry name" value="Cyt_b245_heavy_chain"/>
</dbReference>
<keyword evidence="2 7" id="KW-0812">Transmembrane</keyword>
<evidence type="ECO:0000256" key="7">
    <source>
        <dbReference type="SAM" id="Phobius"/>
    </source>
</evidence>
<dbReference type="GO" id="GO:0016491">
    <property type="term" value="F:oxidoreductase activity"/>
    <property type="evidence" value="ECO:0007669"/>
    <property type="project" value="UniProtKB-KW"/>
</dbReference>
<feature type="transmembrane region" description="Helical" evidence="7">
    <location>
        <begin position="955"/>
        <end position="976"/>
    </location>
</feature>
<dbReference type="SFLD" id="SFLDG01168">
    <property type="entry name" value="Ferric_reductase_subgroup_(FRE"/>
    <property type="match status" value="1"/>
</dbReference>
<feature type="region of interest" description="Disordered" evidence="6">
    <location>
        <begin position="233"/>
        <end position="300"/>
    </location>
</feature>
<comment type="subcellular location">
    <subcellularLocation>
        <location evidence="1">Membrane</location>
        <topology evidence="1">Multi-pass membrane protein</topology>
    </subcellularLocation>
</comment>
<dbReference type="Pfam" id="PF08030">
    <property type="entry name" value="NAD_binding_6"/>
    <property type="match status" value="1"/>
</dbReference>
<evidence type="ECO:0000256" key="1">
    <source>
        <dbReference type="ARBA" id="ARBA00004141"/>
    </source>
</evidence>
<keyword evidence="8" id="KW-0732">Signal</keyword>
<dbReference type="SFLD" id="SFLDS00052">
    <property type="entry name" value="Ferric_Reductase_Domain"/>
    <property type="match status" value="1"/>
</dbReference>
<feature type="transmembrane region" description="Helical" evidence="7">
    <location>
        <begin position="896"/>
        <end position="914"/>
    </location>
</feature>
<feature type="signal peptide" evidence="8">
    <location>
        <begin position="1"/>
        <end position="16"/>
    </location>
</feature>
<accession>A0ABD3PAI8</accession>
<dbReference type="InterPro" id="IPR017927">
    <property type="entry name" value="FAD-bd_FR_type"/>
</dbReference>